<reference evidence="2 3" key="1">
    <citation type="journal article" date="2021" name="Plant Biotechnol. J.">
        <title>Multi-omics assisted identification of the key and species-specific regulatory components of drought-tolerant mechanisms in Gossypium stocksii.</title>
        <authorList>
            <person name="Yu D."/>
            <person name="Ke L."/>
            <person name="Zhang D."/>
            <person name="Wu Y."/>
            <person name="Sun Y."/>
            <person name="Mei J."/>
            <person name="Sun J."/>
            <person name="Sun Y."/>
        </authorList>
    </citation>
    <scope>NUCLEOTIDE SEQUENCE [LARGE SCALE GENOMIC DNA]</scope>
    <source>
        <strain evidence="3">cv. E1</strain>
        <tissue evidence="2">Leaf</tissue>
    </source>
</reference>
<protein>
    <recommendedName>
        <fullName evidence="4">CCHC-type domain-containing protein</fullName>
    </recommendedName>
</protein>
<name>A0A9D4A5S3_9ROSI</name>
<dbReference type="OrthoDB" id="1000692at2759"/>
<feature type="compositionally biased region" description="Low complexity" evidence="1">
    <location>
        <begin position="43"/>
        <end position="63"/>
    </location>
</feature>
<organism evidence="2 3">
    <name type="scientific">Gossypium stocksii</name>
    <dbReference type="NCBI Taxonomy" id="47602"/>
    <lineage>
        <taxon>Eukaryota</taxon>
        <taxon>Viridiplantae</taxon>
        <taxon>Streptophyta</taxon>
        <taxon>Embryophyta</taxon>
        <taxon>Tracheophyta</taxon>
        <taxon>Spermatophyta</taxon>
        <taxon>Magnoliopsida</taxon>
        <taxon>eudicotyledons</taxon>
        <taxon>Gunneridae</taxon>
        <taxon>Pentapetalae</taxon>
        <taxon>rosids</taxon>
        <taxon>malvids</taxon>
        <taxon>Malvales</taxon>
        <taxon>Malvaceae</taxon>
        <taxon>Malvoideae</taxon>
        <taxon>Gossypium</taxon>
    </lineage>
</organism>
<dbReference type="EMBL" id="JAIQCV010000006">
    <property type="protein sequence ID" value="KAH1089711.1"/>
    <property type="molecule type" value="Genomic_DNA"/>
</dbReference>
<gene>
    <name evidence="2" type="ORF">J1N35_016968</name>
</gene>
<keyword evidence="3" id="KW-1185">Reference proteome</keyword>
<evidence type="ECO:0000313" key="2">
    <source>
        <dbReference type="EMBL" id="KAH1089711.1"/>
    </source>
</evidence>
<sequence>MRCSKCKRIGHNKRSCKGEVGQNISVKRHQVGVRTQQQATSSQQEGTPTQQGGPTQLPTAPTH</sequence>
<accession>A0A9D4A5S3</accession>
<proteinExistence type="predicted"/>
<comment type="caution">
    <text evidence="2">The sequence shown here is derived from an EMBL/GenBank/DDBJ whole genome shotgun (WGS) entry which is preliminary data.</text>
</comment>
<evidence type="ECO:0008006" key="4">
    <source>
        <dbReference type="Google" id="ProtNLM"/>
    </source>
</evidence>
<feature type="region of interest" description="Disordered" evidence="1">
    <location>
        <begin position="29"/>
        <end position="63"/>
    </location>
</feature>
<evidence type="ECO:0000256" key="1">
    <source>
        <dbReference type="SAM" id="MobiDB-lite"/>
    </source>
</evidence>
<evidence type="ECO:0000313" key="3">
    <source>
        <dbReference type="Proteomes" id="UP000828251"/>
    </source>
</evidence>
<dbReference type="AlphaFoldDB" id="A0A9D4A5S3"/>
<feature type="compositionally biased region" description="Polar residues" evidence="1">
    <location>
        <begin position="33"/>
        <end position="42"/>
    </location>
</feature>
<dbReference type="Proteomes" id="UP000828251">
    <property type="component" value="Unassembled WGS sequence"/>
</dbReference>